<dbReference type="Proteomes" id="UP000266841">
    <property type="component" value="Unassembled WGS sequence"/>
</dbReference>
<gene>
    <name evidence="2" type="ORF">THAOC_12627</name>
</gene>
<proteinExistence type="predicted"/>
<evidence type="ECO:0000313" key="2">
    <source>
        <dbReference type="EMBL" id="EJK66457.1"/>
    </source>
</evidence>
<feature type="region of interest" description="Disordered" evidence="1">
    <location>
        <begin position="279"/>
        <end position="344"/>
    </location>
</feature>
<feature type="region of interest" description="Disordered" evidence="1">
    <location>
        <begin position="143"/>
        <end position="257"/>
    </location>
</feature>
<name>K0T7J8_THAOC</name>
<comment type="caution">
    <text evidence="2">The sequence shown here is derived from an EMBL/GenBank/DDBJ whole genome shotgun (WGS) entry which is preliminary data.</text>
</comment>
<keyword evidence="3" id="KW-1185">Reference proteome</keyword>
<reference evidence="2 3" key="1">
    <citation type="journal article" date="2012" name="Genome Biol.">
        <title>Genome and low-iron response of an oceanic diatom adapted to chronic iron limitation.</title>
        <authorList>
            <person name="Lommer M."/>
            <person name="Specht M."/>
            <person name="Roy A.S."/>
            <person name="Kraemer L."/>
            <person name="Andreson R."/>
            <person name="Gutowska M.A."/>
            <person name="Wolf J."/>
            <person name="Bergner S.V."/>
            <person name="Schilhabel M.B."/>
            <person name="Klostermeier U.C."/>
            <person name="Beiko R.G."/>
            <person name="Rosenstiel P."/>
            <person name="Hippler M."/>
            <person name="Laroche J."/>
        </authorList>
    </citation>
    <scope>NUCLEOTIDE SEQUENCE [LARGE SCALE GENOMIC DNA]</scope>
    <source>
        <strain evidence="2 3">CCMP1005</strain>
    </source>
</reference>
<feature type="compositionally biased region" description="Pro residues" evidence="1">
    <location>
        <begin position="239"/>
        <end position="251"/>
    </location>
</feature>
<accession>K0T7J8</accession>
<organism evidence="2 3">
    <name type="scientific">Thalassiosira oceanica</name>
    <name type="common">Marine diatom</name>
    <dbReference type="NCBI Taxonomy" id="159749"/>
    <lineage>
        <taxon>Eukaryota</taxon>
        <taxon>Sar</taxon>
        <taxon>Stramenopiles</taxon>
        <taxon>Ochrophyta</taxon>
        <taxon>Bacillariophyta</taxon>
        <taxon>Coscinodiscophyceae</taxon>
        <taxon>Thalassiosirophycidae</taxon>
        <taxon>Thalassiosirales</taxon>
        <taxon>Thalassiosiraceae</taxon>
        <taxon>Thalassiosira</taxon>
    </lineage>
</organism>
<dbReference type="EMBL" id="AGNL01014946">
    <property type="protein sequence ID" value="EJK66457.1"/>
    <property type="molecule type" value="Genomic_DNA"/>
</dbReference>
<protein>
    <recommendedName>
        <fullName evidence="4">SPRY domain-containing protein</fullName>
    </recommendedName>
</protein>
<sequence>MLGPNIHRGNIYHDNARTLPSADDGLSRQRALGLSPRPRQDPTVGFLGDDERSMAWRDLFVCALVLGGRDFHADRAFVVLGPHVCPFIDIERCHQRAKYRRGGDTVDDADLSLPDPPSSKDLGELYIGDRLLLSVSIGPRSSATSFLAEGPASPCPRSRTDRKPTSPTSAPPRTPSPSMSSPQHAPTGSATSPDTSLAILTRHPPHVNISSRSLGSTPRKPSPSCSTIHSSTSSAPRPASRPPIGPRPGPTTAPHTFSQILPFADRSLFNPCYPNHLARSKGAVGRADSGPQTKSKEARGAGKFPLPSLSSGGLRGGPHGPARLAASSPGAEKRSRGPQSKDRIMVRTRNAEKRHKVATVELALFNTDVVCLLSALLDAQDLCQMSLTCKALGGKRADSHNGLSLVEEAARQLFECATEWERSCLPKYEGEGWIELYHHLLMLRSKLTFDQLVGANIQYGEDQSSFRASSNWNTFALCSNHVMRSGRHFATFTVIASEFVTAMAGVIRPVQIDRSDLGDSLEGFSPILPEFGGYLRGTRTDRWTDSNVHCCAVTAHCLFGGRFIWSDWANSRLLRGINGFQLDIPIGLLLDLDEGTLTLYQNGQRLTTLQNGQRLTTLKDGLSGEYCWFGTGNYTISIQRGLAPST</sequence>
<evidence type="ECO:0000313" key="3">
    <source>
        <dbReference type="Proteomes" id="UP000266841"/>
    </source>
</evidence>
<evidence type="ECO:0008006" key="4">
    <source>
        <dbReference type="Google" id="ProtNLM"/>
    </source>
</evidence>
<feature type="compositionally biased region" description="Basic and acidic residues" evidence="1">
    <location>
        <begin position="331"/>
        <end position="344"/>
    </location>
</feature>
<dbReference type="AlphaFoldDB" id="K0T7J8"/>
<feature type="compositionally biased region" description="Polar residues" evidence="1">
    <location>
        <begin position="183"/>
        <end position="195"/>
    </location>
</feature>
<dbReference type="OrthoDB" id="295536at2759"/>
<evidence type="ECO:0000256" key="1">
    <source>
        <dbReference type="SAM" id="MobiDB-lite"/>
    </source>
</evidence>
<feature type="compositionally biased region" description="Low complexity" evidence="1">
    <location>
        <begin position="222"/>
        <end position="238"/>
    </location>
</feature>